<dbReference type="SUPFAM" id="SSF48452">
    <property type="entry name" value="TPR-like"/>
    <property type="match status" value="1"/>
</dbReference>
<dbReference type="Proteomes" id="UP000186917">
    <property type="component" value="Unassembled WGS sequence"/>
</dbReference>
<dbReference type="InterPro" id="IPR011990">
    <property type="entry name" value="TPR-like_helical_dom_sf"/>
</dbReference>
<evidence type="ECO:0000259" key="7">
    <source>
        <dbReference type="Pfam" id="PF14322"/>
    </source>
</evidence>
<dbReference type="InterPro" id="IPR012944">
    <property type="entry name" value="SusD_RagB_dom"/>
</dbReference>
<proteinExistence type="inferred from homology"/>
<dbReference type="InterPro" id="IPR033985">
    <property type="entry name" value="SusD-like_N"/>
</dbReference>
<comment type="similarity">
    <text evidence="2">Belongs to the SusD family.</text>
</comment>
<comment type="subcellular location">
    <subcellularLocation>
        <location evidence="1">Cell outer membrane</location>
    </subcellularLocation>
</comment>
<keyword evidence="5" id="KW-0998">Cell outer membrane</keyword>
<dbReference type="GO" id="GO:0009279">
    <property type="term" value="C:cell outer membrane"/>
    <property type="evidence" value="ECO:0007669"/>
    <property type="project" value="UniProtKB-SubCell"/>
</dbReference>
<keyword evidence="9" id="KW-1185">Reference proteome</keyword>
<sequence length="459" mass="51490">MKMYKYLYLLLCISGGMMLVSCKKFLDIRASSTTVNPTKISDFQEMLNNDSLGTNNNLLADLITDDITMSNNHLQSDNNFSRTYLWNSIIWGSADQDWMYNGYYSRILQLNIILDRIGNAEADSLNTEETRSTIISEAKIHRAWYYLQLANIYGPAYNATTAATDLAVPLILTPDASARPARSSVATTYNQVLADLTDAVNSTYLPARGRNIIHPGKASGFALLARTYLYMGNYDDAQRFADSALQLQSALLDYNKKYFQPNQLTDLSAHPEIMLGRVSIDRGYYKTYTAPHLIGATLKTLLGTADLRYTRLFYQDIFRSGFLNGVSVITTDNSVGVPEVMLIKAECLARKGSVADAGALVDQLRKNRFTASSYTSRTYTTDNILSYVLDERRRELVYYGGLRLFDLKRLNKDAAYQKDLTRTSGTTELARLPAGSPKYLFPFAPLVISNNLNIVQNPR</sequence>
<protein>
    <submittedName>
        <fullName evidence="8">SusD family protein</fullName>
    </submittedName>
</protein>
<evidence type="ECO:0000256" key="3">
    <source>
        <dbReference type="ARBA" id="ARBA00022729"/>
    </source>
</evidence>
<dbReference type="EMBL" id="FTOR01000002">
    <property type="protein sequence ID" value="SIS90815.1"/>
    <property type="molecule type" value="Genomic_DNA"/>
</dbReference>
<dbReference type="Gene3D" id="1.25.40.390">
    <property type="match status" value="2"/>
</dbReference>
<dbReference type="AlphaFoldDB" id="A0A173MIX9"/>
<evidence type="ECO:0000256" key="2">
    <source>
        <dbReference type="ARBA" id="ARBA00006275"/>
    </source>
</evidence>
<evidence type="ECO:0000259" key="6">
    <source>
        <dbReference type="Pfam" id="PF07980"/>
    </source>
</evidence>
<organism evidence="8 9">
    <name type="scientific">Filimonas lacunae</name>
    <dbReference type="NCBI Taxonomy" id="477680"/>
    <lineage>
        <taxon>Bacteria</taxon>
        <taxon>Pseudomonadati</taxon>
        <taxon>Bacteroidota</taxon>
        <taxon>Chitinophagia</taxon>
        <taxon>Chitinophagales</taxon>
        <taxon>Chitinophagaceae</taxon>
        <taxon>Filimonas</taxon>
    </lineage>
</organism>
<evidence type="ECO:0000256" key="1">
    <source>
        <dbReference type="ARBA" id="ARBA00004442"/>
    </source>
</evidence>
<evidence type="ECO:0000313" key="8">
    <source>
        <dbReference type="EMBL" id="SIS90815.1"/>
    </source>
</evidence>
<dbReference type="PROSITE" id="PS51257">
    <property type="entry name" value="PROKAR_LIPOPROTEIN"/>
    <property type="match status" value="1"/>
</dbReference>
<evidence type="ECO:0000256" key="5">
    <source>
        <dbReference type="ARBA" id="ARBA00023237"/>
    </source>
</evidence>
<dbReference type="RefSeq" id="WP_076377483.1">
    <property type="nucleotide sequence ID" value="NZ_AP017422.1"/>
</dbReference>
<dbReference type="Pfam" id="PF07980">
    <property type="entry name" value="SusD_RagB"/>
    <property type="match status" value="1"/>
</dbReference>
<keyword evidence="4" id="KW-0472">Membrane</keyword>
<evidence type="ECO:0000256" key="4">
    <source>
        <dbReference type="ARBA" id="ARBA00023136"/>
    </source>
</evidence>
<feature type="domain" description="SusD-like N-terminal" evidence="7">
    <location>
        <begin position="24"/>
        <end position="229"/>
    </location>
</feature>
<keyword evidence="3" id="KW-0732">Signal</keyword>
<reference evidence="9" key="1">
    <citation type="submission" date="2017-01" db="EMBL/GenBank/DDBJ databases">
        <authorList>
            <person name="Varghese N."/>
            <person name="Submissions S."/>
        </authorList>
    </citation>
    <scope>NUCLEOTIDE SEQUENCE [LARGE SCALE GENOMIC DNA]</scope>
    <source>
        <strain evidence="9">DSM 21054</strain>
    </source>
</reference>
<dbReference type="KEGG" id="fln:FLA_3381"/>
<dbReference type="STRING" id="477680.SAMN05421788_10222"/>
<dbReference type="OrthoDB" id="697229at2"/>
<accession>A0A173MIX9</accession>
<gene>
    <name evidence="8" type="ORF">SAMN05421788_10222</name>
</gene>
<name>A0A173MIX9_9BACT</name>
<feature type="domain" description="RagB/SusD" evidence="6">
    <location>
        <begin position="339"/>
        <end position="458"/>
    </location>
</feature>
<evidence type="ECO:0000313" key="9">
    <source>
        <dbReference type="Proteomes" id="UP000186917"/>
    </source>
</evidence>
<dbReference type="Pfam" id="PF14322">
    <property type="entry name" value="SusD-like_3"/>
    <property type="match status" value="1"/>
</dbReference>